<feature type="domain" description="ABC transmembrane type-1" evidence="12">
    <location>
        <begin position="22"/>
        <end position="304"/>
    </location>
</feature>
<feature type="domain" description="ABC transporter" evidence="11">
    <location>
        <begin position="340"/>
        <end position="562"/>
    </location>
</feature>
<dbReference type="PROSITE" id="PS50929">
    <property type="entry name" value="ABC_TM1F"/>
    <property type="match status" value="1"/>
</dbReference>
<dbReference type="AlphaFoldDB" id="A0A3A3GE62"/>
<dbReference type="OrthoDB" id="1891664at2"/>
<organism evidence="13 14">
    <name type="scientific">Paenibacillus thiaminolyticus</name>
    <name type="common">Bacillus thiaminolyticus</name>
    <dbReference type="NCBI Taxonomy" id="49283"/>
    <lineage>
        <taxon>Bacteria</taxon>
        <taxon>Bacillati</taxon>
        <taxon>Bacillota</taxon>
        <taxon>Bacilli</taxon>
        <taxon>Bacillales</taxon>
        <taxon>Paenibacillaceae</taxon>
        <taxon>Paenibacillus</taxon>
    </lineage>
</organism>
<dbReference type="RefSeq" id="WP_119796457.1">
    <property type="nucleotide sequence ID" value="NZ_QYZD01000046.1"/>
</dbReference>
<keyword evidence="7 10" id="KW-1133">Transmembrane helix</keyword>
<dbReference type="InterPro" id="IPR011527">
    <property type="entry name" value="ABC1_TM_dom"/>
</dbReference>
<evidence type="ECO:0000256" key="2">
    <source>
        <dbReference type="ARBA" id="ARBA00022448"/>
    </source>
</evidence>
<dbReference type="Gene3D" id="1.20.1560.10">
    <property type="entry name" value="ABC transporter type 1, transmembrane domain"/>
    <property type="match status" value="1"/>
</dbReference>
<proteinExistence type="predicted"/>
<dbReference type="GO" id="GO:0005886">
    <property type="term" value="C:plasma membrane"/>
    <property type="evidence" value="ECO:0007669"/>
    <property type="project" value="UniProtKB-SubCell"/>
</dbReference>
<evidence type="ECO:0000313" key="13">
    <source>
        <dbReference type="EMBL" id="RJG17763.1"/>
    </source>
</evidence>
<keyword evidence="6 13" id="KW-0067">ATP-binding</keyword>
<comment type="subcellular location">
    <subcellularLocation>
        <location evidence="1">Cell membrane</location>
        <topology evidence="1">Multi-pass membrane protein</topology>
    </subcellularLocation>
</comment>
<evidence type="ECO:0000259" key="11">
    <source>
        <dbReference type="PROSITE" id="PS50893"/>
    </source>
</evidence>
<dbReference type="GO" id="GO:0005524">
    <property type="term" value="F:ATP binding"/>
    <property type="evidence" value="ECO:0007669"/>
    <property type="project" value="UniProtKB-KW"/>
</dbReference>
<evidence type="ECO:0000256" key="6">
    <source>
        <dbReference type="ARBA" id="ARBA00022840"/>
    </source>
</evidence>
<dbReference type="InterPro" id="IPR036640">
    <property type="entry name" value="ABC1_TM_sf"/>
</dbReference>
<dbReference type="GO" id="GO:0016887">
    <property type="term" value="F:ATP hydrolysis activity"/>
    <property type="evidence" value="ECO:0007669"/>
    <property type="project" value="InterPro"/>
</dbReference>
<evidence type="ECO:0000313" key="14">
    <source>
        <dbReference type="Proteomes" id="UP000266177"/>
    </source>
</evidence>
<dbReference type="InterPro" id="IPR039421">
    <property type="entry name" value="Type_1_exporter"/>
</dbReference>
<dbReference type="Proteomes" id="UP000266177">
    <property type="component" value="Unassembled WGS sequence"/>
</dbReference>
<keyword evidence="4 10" id="KW-0812">Transmembrane</keyword>
<evidence type="ECO:0000259" key="12">
    <source>
        <dbReference type="PROSITE" id="PS50929"/>
    </source>
</evidence>
<dbReference type="Gene3D" id="3.40.50.300">
    <property type="entry name" value="P-loop containing nucleotide triphosphate hydrolases"/>
    <property type="match status" value="1"/>
</dbReference>
<evidence type="ECO:0000256" key="3">
    <source>
        <dbReference type="ARBA" id="ARBA00022475"/>
    </source>
</evidence>
<dbReference type="GO" id="GO:0015421">
    <property type="term" value="F:ABC-type oligopeptide transporter activity"/>
    <property type="evidence" value="ECO:0007669"/>
    <property type="project" value="TreeGrafter"/>
</dbReference>
<dbReference type="InterPro" id="IPR027417">
    <property type="entry name" value="P-loop_NTPase"/>
</dbReference>
<feature type="transmembrane region" description="Helical" evidence="10">
    <location>
        <begin position="163"/>
        <end position="180"/>
    </location>
</feature>
<dbReference type="SMART" id="SM00382">
    <property type="entry name" value="AAA"/>
    <property type="match status" value="1"/>
</dbReference>
<sequence length="562" mass="63848">MGDKKTLKKLVCLFQPHIRAIVILVIFLLLSSAANLLMPLMNKHIMDDGFLKNDLSQVAIFSLFAFLLFSLDKGLNLLKEGIRVHISAKIKNTLYETAYSHINRLKLSYFHSSNYASLLNNINVDIGNMSRVTDDYVFFVATQLFSIIGGIAGLLMIDWKLTLIVLSFVPVKFLLTHFFAKKRQKFMREYLKKNNDFALWFGDMVGGIKESRLFGIVSCKEREFENKIQNVIEIERKASMLDAWNITSELMIMQLLVTSLYIIGANMVFDLRLTVGGIFAFITYSSYVTNPISAIVNLRYVLSGILPSAQRYYEFLDLETEENEASKEHSLGDYVFKGDIKFSNVSFSYEAGNPILQNVTFTIEAGQKVAVIGKNGSGKSTLINLLLRFYEVENGEITIDGIRIQDLKLEEYRQHISVVDQQFYLFDGSIKDNLQLYADVSDKVLVQAIEDSRLTDFISLSSMEYRIGQNGACLSGGQRQKLALARALVHEREIIIWDEAASHLDAESEWNINELLTTRFKTKTVIMVTHNPEVLKYADQIVAIENGKATHVRSRETRTDSI</sequence>
<dbReference type="PROSITE" id="PS00211">
    <property type="entry name" value="ABC_TRANSPORTER_1"/>
    <property type="match status" value="1"/>
</dbReference>
<feature type="transmembrane region" description="Helical" evidence="10">
    <location>
        <begin position="136"/>
        <end position="157"/>
    </location>
</feature>
<keyword evidence="2" id="KW-0813">Transport</keyword>
<keyword evidence="9" id="KW-0325">Glycoprotein</keyword>
<comment type="caution">
    <text evidence="13">The sequence shown here is derived from an EMBL/GenBank/DDBJ whole genome shotgun (WGS) entry which is preliminary data.</text>
</comment>
<feature type="transmembrane region" description="Helical" evidence="10">
    <location>
        <begin position="58"/>
        <end position="78"/>
    </location>
</feature>
<dbReference type="Pfam" id="PF00005">
    <property type="entry name" value="ABC_tran"/>
    <property type="match status" value="1"/>
</dbReference>
<evidence type="ECO:0000256" key="4">
    <source>
        <dbReference type="ARBA" id="ARBA00022692"/>
    </source>
</evidence>
<dbReference type="EMBL" id="QYZD01000046">
    <property type="protein sequence ID" value="RJG17763.1"/>
    <property type="molecule type" value="Genomic_DNA"/>
</dbReference>
<keyword evidence="8 10" id="KW-0472">Membrane</keyword>
<dbReference type="PROSITE" id="PS50893">
    <property type="entry name" value="ABC_TRANSPORTER_2"/>
    <property type="match status" value="1"/>
</dbReference>
<feature type="transmembrane region" description="Helical" evidence="10">
    <location>
        <begin position="250"/>
        <end position="269"/>
    </location>
</feature>
<evidence type="ECO:0000256" key="7">
    <source>
        <dbReference type="ARBA" id="ARBA00022989"/>
    </source>
</evidence>
<evidence type="ECO:0000256" key="5">
    <source>
        <dbReference type="ARBA" id="ARBA00022741"/>
    </source>
</evidence>
<evidence type="ECO:0000256" key="9">
    <source>
        <dbReference type="ARBA" id="ARBA00023180"/>
    </source>
</evidence>
<dbReference type="PANTHER" id="PTHR43394">
    <property type="entry name" value="ATP-DEPENDENT PERMEASE MDL1, MITOCHONDRIAL"/>
    <property type="match status" value="1"/>
</dbReference>
<gene>
    <name evidence="13" type="ORF">DQX05_27420</name>
</gene>
<accession>A0A3A3GE62</accession>
<dbReference type="InterPro" id="IPR003593">
    <property type="entry name" value="AAA+_ATPase"/>
</dbReference>
<dbReference type="Pfam" id="PF00664">
    <property type="entry name" value="ABC_membrane"/>
    <property type="match status" value="1"/>
</dbReference>
<keyword evidence="3" id="KW-1003">Cell membrane</keyword>
<dbReference type="InterPro" id="IPR003439">
    <property type="entry name" value="ABC_transporter-like_ATP-bd"/>
</dbReference>
<dbReference type="InterPro" id="IPR017871">
    <property type="entry name" value="ABC_transporter-like_CS"/>
</dbReference>
<name>A0A3A3GE62_PANTH</name>
<reference evidence="13 14" key="1">
    <citation type="submission" date="2018-09" db="EMBL/GenBank/DDBJ databases">
        <title>Paenibacillus SK2017-BO5.</title>
        <authorList>
            <person name="Piskunova J.V."/>
            <person name="Dubiley S.A."/>
            <person name="Severinov K.V."/>
        </authorList>
    </citation>
    <scope>NUCLEOTIDE SEQUENCE [LARGE SCALE GENOMIC DNA]</scope>
    <source>
        <strain evidence="13 14">BO5</strain>
    </source>
</reference>
<dbReference type="CDD" id="cd03228">
    <property type="entry name" value="ABCC_MRP_Like"/>
    <property type="match status" value="1"/>
</dbReference>
<dbReference type="SUPFAM" id="SSF52540">
    <property type="entry name" value="P-loop containing nucleoside triphosphate hydrolases"/>
    <property type="match status" value="1"/>
</dbReference>
<dbReference type="SUPFAM" id="SSF90123">
    <property type="entry name" value="ABC transporter transmembrane region"/>
    <property type="match status" value="1"/>
</dbReference>
<keyword evidence="5" id="KW-0547">Nucleotide-binding</keyword>
<protein>
    <submittedName>
        <fullName evidence="13">ABC transporter ATP-binding protein</fullName>
    </submittedName>
</protein>
<evidence type="ECO:0000256" key="1">
    <source>
        <dbReference type="ARBA" id="ARBA00004651"/>
    </source>
</evidence>
<dbReference type="CDD" id="cd07346">
    <property type="entry name" value="ABC_6TM_exporters"/>
    <property type="match status" value="1"/>
</dbReference>
<evidence type="ECO:0000256" key="8">
    <source>
        <dbReference type="ARBA" id="ARBA00023136"/>
    </source>
</evidence>
<dbReference type="PANTHER" id="PTHR43394:SF1">
    <property type="entry name" value="ATP-BINDING CASSETTE SUB-FAMILY B MEMBER 10, MITOCHONDRIAL"/>
    <property type="match status" value="1"/>
</dbReference>
<dbReference type="FunFam" id="3.40.50.300:FF:002145">
    <property type="entry name" value="ABC transporter (MsbA subfamily)"/>
    <property type="match status" value="1"/>
</dbReference>
<evidence type="ECO:0000256" key="10">
    <source>
        <dbReference type="SAM" id="Phobius"/>
    </source>
</evidence>
<feature type="transmembrane region" description="Helical" evidence="10">
    <location>
        <begin position="20"/>
        <end position="38"/>
    </location>
</feature>